<accession>A0A4P6FDX2</accession>
<dbReference type="KEGG" id="agf:ET445_03680"/>
<dbReference type="OrthoDB" id="9771846at2"/>
<proteinExistence type="predicted"/>
<evidence type="ECO:0000313" key="3">
    <source>
        <dbReference type="Proteomes" id="UP000291259"/>
    </source>
</evidence>
<dbReference type="PANTHER" id="PTHR46401:SF2">
    <property type="entry name" value="GLYCOSYLTRANSFERASE WBBK-RELATED"/>
    <property type="match status" value="1"/>
</dbReference>
<dbReference type="AlphaFoldDB" id="A0A4P6FDX2"/>
<keyword evidence="1 2" id="KW-0808">Transferase</keyword>
<dbReference type="Pfam" id="PF13692">
    <property type="entry name" value="Glyco_trans_1_4"/>
    <property type="match status" value="1"/>
</dbReference>
<organism evidence="2 3">
    <name type="scientific">Agromyces protaetiae</name>
    <dbReference type="NCBI Taxonomy" id="2509455"/>
    <lineage>
        <taxon>Bacteria</taxon>
        <taxon>Bacillati</taxon>
        <taxon>Actinomycetota</taxon>
        <taxon>Actinomycetes</taxon>
        <taxon>Micrococcales</taxon>
        <taxon>Microbacteriaceae</taxon>
        <taxon>Agromyces</taxon>
    </lineage>
</organism>
<dbReference type="GO" id="GO:0016757">
    <property type="term" value="F:glycosyltransferase activity"/>
    <property type="evidence" value="ECO:0007669"/>
    <property type="project" value="TreeGrafter"/>
</dbReference>
<dbReference type="PANTHER" id="PTHR46401">
    <property type="entry name" value="GLYCOSYLTRANSFERASE WBBK-RELATED"/>
    <property type="match status" value="1"/>
</dbReference>
<dbReference type="CDD" id="cd03801">
    <property type="entry name" value="GT4_PimA-like"/>
    <property type="match status" value="1"/>
</dbReference>
<dbReference type="EMBL" id="CP035491">
    <property type="protein sequence ID" value="QAY72579.1"/>
    <property type="molecule type" value="Genomic_DNA"/>
</dbReference>
<dbReference type="Proteomes" id="UP000291259">
    <property type="component" value="Chromosome"/>
</dbReference>
<name>A0A4P6FDX2_9MICO</name>
<dbReference type="SUPFAM" id="SSF53756">
    <property type="entry name" value="UDP-Glycosyltransferase/glycogen phosphorylase"/>
    <property type="match status" value="1"/>
</dbReference>
<keyword evidence="3" id="KW-1185">Reference proteome</keyword>
<dbReference type="Gene3D" id="3.40.50.2000">
    <property type="entry name" value="Glycogen Phosphorylase B"/>
    <property type="match status" value="2"/>
</dbReference>
<protein>
    <submittedName>
        <fullName evidence="2">Glycosyltransferase</fullName>
    </submittedName>
</protein>
<evidence type="ECO:0000313" key="2">
    <source>
        <dbReference type="EMBL" id="QAY72579.1"/>
    </source>
</evidence>
<sequence>MRCVGSDRSHGIDMLCAPCGRRGPWSSTRKLNERPVSMPRPKTVLAEPAFRTRSANPYNARLYEQVEAHGWRVQEFSLRRLLQGPEIVHMHWPELLFLTSHRPWEVAWRLFTFSACLRVARARGTRLVWTAHNLEAHEERSTPEMRARLRRLWGQEVDGVLVLSENAIQSVQQVFPEFADVPVKITPHGHYRDDYLVDQTAEEARQALGIDPERTLIAYVGAIRAYKNVPALLQAFSELDDPGTELIIAGAPTRAIADDLTARAQDAPRIRMHLGRLSEDEMARWLRAANLVVLPYLTIQNSGSAILALSADRPVVAPALGAIPELAREVGSEWVFTYDGPFTAQTLERAMEWLRDTPRPARPDLGALDWSTIGRLTIAAYDEIQSMPRQRRS</sequence>
<evidence type="ECO:0000256" key="1">
    <source>
        <dbReference type="ARBA" id="ARBA00022679"/>
    </source>
</evidence>
<dbReference type="GO" id="GO:0009103">
    <property type="term" value="P:lipopolysaccharide biosynthetic process"/>
    <property type="evidence" value="ECO:0007669"/>
    <property type="project" value="TreeGrafter"/>
</dbReference>
<gene>
    <name evidence="2" type="ORF">ET445_03680</name>
</gene>
<reference evidence="2 3" key="1">
    <citation type="submission" date="2019-01" db="EMBL/GenBank/DDBJ databases">
        <title>Genome sequencing of strain FW100M-8.</title>
        <authorList>
            <person name="Heo J."/>
            <person name="Kim S.-J."/>
            <person name="Kim J.-S."/>
            <person name="Hong S.-B."/>
            <person name="Kwon S.-W."/>
        </authorList>
    </citation>
    <scope>NUCLEOTIDE SEQUENCE [LARGE SCALE GENOMIC DNA]</scope>
    <source>
        <strain evidence="2 3">FW100M-8</strain>
    </source>
</reference>